<dbReference type="Proteomes" id="UP000324800">
    <property type="component" value="Unassembled WGS sequence"/>
</dbReference>
<comment type="caution">
    <text evidence="2">The sequence shown here is derived from an EMBL/GenBank/DDBJ whole genome shotgun (WGS) entry which is preliminary data.</text>
</comment>
<dbReference type="EMBL" id="SNRW01020364">
    <property type="protein sequence ID" value="KAA6365529.1"/>
    <property type="molecule type" value="Genomic_DNA"/>
</dbReference>
<feature type="region of interest" description="Disordered" evidence="1">
    <location>
        <begin position="85"/>
        <end position="111"/>
    </location>
</feature>
<feature type="region of interest" description="Disordered" evidence="1">
    <location>
        <begin position="1"/>
        <end position="21"/>
    </location>
</feature>
<accession>A0A5J4U585</accession>
<evidence type="ECO:0000313" key="2">
    <source>
        <dbReference type="EMBL" id="KAA6365529.1"/>
    </source>
</evidence>
<protein>
    <submittedName>
        <fullName evidence="2">Uncharacterized protein</fullName>
    </submittedName>
</protein>
<gene>
    <name evidence="2" type="ORF">EZS28_038944</name>
</gene>
<name>A0A5J4U585_9EUKA</name>
<reference evidence="2 3" key="1">
    <citation type="submission" date="2019-03" db="EMBL/GenBank/DDBJ databases">
        <title>Single cell metagenomics reveals metabolic interactions within the superorganism composed of flagellate Streblomastix strix and complex community of Bacteroidetes bacteria on its surface.</title>
        <authorList>
            <person name="Treitli S.C."/>
            <person name="Kolisko M."/>
            <person name="Husnik F."/>
            <person name="Keeling P."/>
            <person name="Hampl V."/>
        </authorList>
    </citation>
    <scope>NUCLEOTIDE SEQUENCE [LARGE SCALE GENOMIC DNA]</scope>
    <source>
        <strain evidence="2">ST1C</strain>
    </source>
</reference>
<evidence type="ECO:0000256" key="1">
    <source>
        <dbReference type="SAM" id="MobiDB-lite"/>
    </source>
</evidence>
<dbReference type="AlphaFoldDB" id="A0A5J4U585"/>
<feature type="non-terminal residue" evidence="2">
    <location>
        <position position="253"/>
    </location>
</feature>
<feature type="compositionally biased region" description="Basic and acidic residues" evidence="1">
    <location>
        <begin position="88"/>
        <end position="111"/>
    </location>
</feature>
<organism evidence="2 3">
    <name type="scientific">Streblomastix strix</name>
    <dbReference type="NCBI Taxonomy" id="222440"/>
    <lineage>
        <taxon>Eukaryota</taxon>
        <taxon>Metamonada</taxon>
        <taxon>Preaxostyla</taxon>
        <taxon>Oxymonadida</taxon>
        <taxon>Streblomastigidae</taxon>
        <taxon>Streblomastix</taxon>
    </lineage>
</organism>
<evidence type="ECO:0000313" key="3">
    <source>
        <dbReference type="Proteomes" id="UP000324800"/>
    </source>
</evidence>
<sequence>MSKQNRNLLSPKKIPLRKDDEPDLRFKVAREFVSLNGLSFKYITLQQKKKRLAKTLKQITIPTSLKRNQSNDQQADQDINNIIQEQQHSPESKMKSQQDSKSEAKSKREAKAKLKKIGKMITLVQDKKVEDSCKAVQQGLLILNDDGSINKDSPLCIKDKMIGITDDGKLDESQPIMRYVQDRNVMPRTSELRDNQEQRKMRNQIEKETGIKLDKDQQAAHIIDIELFLKVLSRKPGLRSSNEELKKDVRIQS</sequence>
<proteinExistence type="predicted"/>